<dbReference type="SMART" id="SM00267">
    <property type="entry name" value="GGDEF"/>
    <property type="match status" value="1"/>
</dbReference>
<evidence type="ECO:0000259" key="2">
    <source>
        <dbReference type="PROSITE" id="PS50887"/>
    </source>
</evidence>
<dbReference type="PROSITE" id="PS50887">
    <property type="entry name" value="GGDEF"/>
    <property type="match status" value="1"/>
</dbReference>
<feature type="coiled-coil region" evidence="1">
    <location>
        <begin position="140"/>
        <end position="167"/>
    </location>
</feature>
<dbReference type="CDD" id="cd00130">
    <property type="entry name" value="PAS"/>
    <property type="match status" value="1"/>
</dbReference>
<dbReference type="RefSeq" id="WP_204815398.1">
    <property type="nucleotide sequence ID" value="NZ_JANHOF010000001.1"/>
</dbReference>
<dbReference type="InterPro" id="IPR000014">
    <property type="entry name" value="PAS"/>
</dbReference>
<dbReference type="InterPro" id="IPR050469">
    <property type="entry name" value="Diguanylate_Cyclase"/>
</dbReference>
<dbReference type="InterPro" id="IPR043128">
    <property type="entry name" value="Rev_trsase/Diguanyl_cyclase"/>
</dbReference>
<dbReference type="EMBL" id="JBHLVF010000041">
    <property type="protein sequence ID" value="MFC0394240.1"/>
    <property type="molecule type" value="Genomic_DNA"/>
</dbReference>
<reference evidence="3 4" key="1">
    <citation type="submission" date="2024-09" db="EMBL/GenBank/DDBJ databases">
        <authorList>
            <person name="Sun Q."/>
            <person name="Mori K."/>
        </authorList>
    </citation>
    <scope>NUCLEOTIDE SEQUENCE [LARGE SCALE GENOMIC DNA]</scope>
    <source>
        <strain evidence="3 4">CCM 4839</strain>
    </source>
</reference>
<dbReference type="EC" id="2.7.7.65" evidence="3"/>
<keyword evidence="3" id="KW-0808">Transferase</keyword>
<feature type="domain" description="GGDEF" evidence="2">
    <location>
        <begin position="195"/>
        <end position="323"/>
    </location>
</feature>
<dbReference type="SUPFAM" id="SSF55785">
    <property type="entry name" value="PYP-like sensor domain (PAS domain)"/>
    <property type="match status" value="1"/>
</dbReference>
<gene>
    <name evidence="3" type="ORF">ACFFJ8_23095</name>
</gene>
<protein>
    <submittedName>
        <fullName evidence="3">Diguanylate cyclase</fullName>
        <ecNumber evidence="3">2.7.7.65</ecNumber>
    </submittedName>
</protein>
<evidence type="ECO:0000313" key="3">
    <source>
        <dbReference type="EMBL" id="MFC0394240.1"/>
    </source>
</evidence>
<dbReference type="PANTHER" id="PTHR45138:SF9">
    <property type="entry name" value="DIGUANYLATE CYCLASE DGCM-RELATED"/>
    <property type="match status" value="1"/>
</dbReference>
<dbReference type="InterPro" id="IPR035965">
    <property type="entry name" value="PAS-like_dom_sf"/>
</dbReference>
<evidence type="ECO:0000313" key="4">
    <source>
        <dbReference type="Proteomes" id="UP001589818"/>
    </source>
</evidence>
<organism evidence="3 4">
    <name type="scientific">Paenibacillus mendelii</name>
    <dbReference type="NCBI Taxonomy" id="206163"/>
    <lineage>
        <taxon>Bacteria</taxon>
        <taxon>Bacillati</taxon>
        <taxon>Bacillota</taxon>
        <taxon>Bacilli</taxon>
        <taxon>Bacillales</taxon>
        <taxon>Paenibacillaceae</taxon>
        <taxon>Paenibacillus</taxon>
    </lineage>
</organism>
<dbReference type="Proteomes" id="UP001589818">
    <property type="component" value="Unassembled WGS sequence"/>
</dbReference>
<proteinExistence type="predicted"/>
<comment type="caution">
    <text evidence="3">The sequence shown here is derived from an EMBL/GenBank/DDBJ whole genome shotgun (WGS) entry which is preliminary data.</text>
</comment>
<dbReference type="SUPFAM" id="SSF55073">
    <property type="entry name" value="Nucleotide cyclase"/>
    <property type="match status" value="1"/>
</dbReference>
<dbReference type="NCBIfam" id="TIGR00254">
    <property type="entry name" value="GGDEF"/>
    <property type="match status" value="1"/>
</dbReference>
<dbReference type="Pfam" id="PF00990">
    <property type="entry name" value="GGDEF"/>
    <property type="match status" value="1"/>
</dbReference>
<keyword evidence="1" id="KW-0175">Coiled coil</keyword>
<dbReference type="CDD" id="cd01949">
    <property type="entry name" value="GGDEF"/>
    <property type="match status" value="1"/>
</dbReference>
<name>A0ABV6JHE3_9BACL</name>
<dbReference type="PANTHER" id="PTHR45138">
    <property type="entry name" value="REGULATORY COMPONENTS OF SENSORY TRANSDUCTION SYSTEM"/>
    <property type="match status" value="1"/>
</dbReference>
<dbReference type="NCBIfam" id="TIGR00229">
    <property type="entry name" value="sensory_box"/>
    <property type="match status" value="1"/>
</dbReference>
<dbReference type="Gene3D" id="3.30.70.270">
    <property type="match status" value="1"/>
</dbReference>
<dbReference type="Gene3D" id="3.30.450.20">
    <property type="entry name" value="PAS domain"/>
    <property type="match status" value="1"/>
</dbReference>
<dbReference type="InterPro" id="IPR000160">
    <property type="entry name" value="GGDEF_dom"/>
</dbReference>
<evidence type="ECO:0000256" key="1">
    <source>
        <dbReference type="SAM" id="Coils"/>
    </source>
</evidence>
<keyword evidence="4" id="KW-1185">Reference proteome</keyword>
<sequence length="333" mass="38253">MDERLNFAPCGYISITPEGIVTEVNQTFLDKMGYAREDLVTKHLESMMSTPNKLIFHSYFYPYINLNGHVEELFISLKDRNGQSIPYILNGKRYESEGAEVIDCVLVQMGKRIDYELELRSAKKQIEEAYWEKDLALTKLKQIHMEIEQKQQELMEMNAVLVELSVTDKLTGLKNRRFFQEQLEEQIMQYNQAGVPFSLFIVDIDHFKKVNDNWGHQMGDYVLEKLAVILKSHSRKVDIVARYGGEEFVLILPTMDAAESKMKAEILRQAVTQSAWETGSITVSIGIATFTSADTDTTILKKADQALYASKENGRNRVTHIMDLNEQFHANHP</sequence>
<dbReference type="InterPro" id="IPR029787">
    <property type="entry name" value="Nucleotide_cyclase"/>
</dbReference>
<accession>A0ABV6JHE3</accession>
<keyword evidence="3" id="KW-0548">Nucleotidyltransferase</keyword>
<dbReference type="GO" id="GO:0052621">
    <property type="term" value="F:diguanylate cyclase activity"/>
    <property type="evidence" value="ECO:0007669"/>
    <property type="project" value="UniProtKB-EC"/>
</dbReference>